<name>A0ABT2QCE6_9EURY</name>
<dbReference type="RefSeq" id="WP_338007446.1">
    <property type="nucleotide sequence ID" value="NZ_JAOPKB010000003.1"/>
</dbReference>
<sequence>MSDDADPGPELSVDEFIDYCRTQVGLLSGSVETMRTEADDLMDEIDEELATLRSRLETQSDDVEGTTAPPSTDRPIEAGSDVDVATLEELEAEIERKQLLVEAKQTRMHAFQELAAGYTDLLEDLQSIDDGREALEQIVQFEADHDAPVYFEDRQTVLEAAVGSDASADE</sequence>
<comment type="caution">
    <text evidence="2">The sequence shown here is derived from an EMBL/GenBank/DDBJ whole genome shotgun (WGS) entry which is preliminary data.</text>
</comment>
<protein>
    <submittedName>
        <fullName evidence="2">Uncharacterized protein</fullName>
    </submittedName>
</protein>
<gene>
    <name evidence="2" type="ORF">OB955_07605</name>
</gene>
<organism evidence="2 3">
    <name type="scientific">Natronoglomus mannanivorans</name>
    <dbReference type="NCBI Taxonomy" id="2979990"/>
    <lineage>
        <taxon>Archaea</taxon>
        <taxon>Methanobacteriati</taxon>
        <taxon>Methanobacteriota</taxon>
        <taxon>Stenosarchaea group</taxon>
        <taxon>Halobacteria</taxon>
        <taxon>Halobacteriales</taxon>
        <taxon>Natrialbaceae</taxon>
        <taxon>Natronoglomus</taxon>
    </lineage>
</organism>
<dbReference type="Proteomes" id="UP001320972">
    <property type="component" value="Unassembled WGS sequence"/>
</dbReference>
<accession>A0ABT2QCE6</accession>
<evidence type="ECO:0000313" key="2">
    <source>
        <dbReference type="EMBL" id="MCU4972603.1"/>
    </source>
</evidence>
<proteinExistence type="predicted"/>
<evidence type="ECO:0000256" key="1">
    <source>
        <dbReference type="SAM" id="MobiDB-lite"/>
    </source>
</evidence>
<evidence type="ECO:0000313" key="3">
    <source>
        <dbReference type="Proteomes" id="UP001320972"/>
    </source>
</evidence>
<keyword evidence="3" id="KW-1185">Reference proteome</keyword>
<reference evidence="2 3" key="1">
    <citation type="submission" date="2022-09" db="EMBL/GenBank/DDBJ databases">
        <title>Enrichment on poylsaccharides allowed isolation of novel metabolic and taxonomic groups of Haloarchaea.</title>
        <authorList>
            <person name="Sorokin D.Y."/>
            <person name="Elcheninov A.G."/>
            <person name="Khizhniak T.V."/>
            <person name="Kolganova T.V."/>
            <person name="Kublanov I.V."/>
        </authorList>
    </citation>
    <scope>NUCLEOTIDE SEQUENCE [LARGE SCALE GENOMIC DNA]</scope>
    <source>
        <strain evidence="2 3">AArc-m2/3/4</strain>
    </source>
</reference>
<feature type="region of interest" description="Disordered" evidence="1">
    <location>
        <begin position="54"/>
        <end position="79"/>
    </location>
</feature>
<dbReference type="EMBL" id="JAOPKB010000003">
    <property type="protein sequence ID" value="MCU4972603.1"/>
    <property type="molecule type" value="Genomic_DNA"/>
</dbReference>